<protein>
    <submittedName>
        <fullName evidence="2">Uncharacterized protein</fullName>
    </submittedName>
</protein>
<evidence type="ECO:0000256" key="1">
    <source>
        <dbReference type="SAM" id="MobiDB-lite"/>
    </source>
</evidence>
<dbReference type="AlphaFoldDB" id="A0A834TFV1"/>
<evidence type="ECO:0000313" key="2">
    <source>
        <dbReference type="EMBL" id="KAF7821070.1"/>
    </source>
</evidence>
<dbReference type="EMBL" id="JAAIUW010000008">
    <property type="protein sequence ID" value="KAF7821070.1"/>
    <property type="molecule type" value="Genomic_DNA"/>
</dbReference>
<accession>A0A834TFV1</accession>
<comment type="caution">
    <text evidence="2">The sequence shown here is derived from an EMBL/GenBank/DDBJ whole genome shotgun (WGS) entry which is preliminary data.</text>
</comment>
<organism evidence="2 3">
    <name type="scientific">Senna tora</name>
    <dbReference type="NCBI Taxonomy" id="362788"/>
    <lineage>
        <taxon>Eukaryota</taxon>
        <taxon>Viridiplantae</taxon>
        <taxon>Streptophyta</taxon>
        <taxon>Embryophyta</taxon>
        <taxon>Tracheophyta</taxon>
        <taxon>Spermatophyta</taxon>
        <taxon>Magnoliopsida</taxon>
        <taxon>eudicotyledons</taxon>
        <taxon>Gunneridae</taxon>
        <taxon>Pentapetalae</taxon>
        <taxon>rosids</taxon>
        <taxon>fabids</taxon>
        <taxon>Fabales</taxon>
        <taxon>Fabaceae</taxon>
        <taxon>Caesalpinioideae</taxon>
        <taxon>Cassia clade</taxon>
        <taxon>Senna</taxon>
    </lineage>
</organism>
<sequence length="68" mass="7668">MFGTRTRTRRRAVRGRNSGNQPLGVNATHLQQPNPVATDSIDQESSRRKKTRRILMDRSHPPIFAGNG</sequence>
<gene>
    <name evidence="2" type="ORF">G2W53_026525</name>
</gene>
<name>A0A834TFV1_9FABA</name>
<proteinExistence type="predicted"/>
<evidence type="ECO:0000313" key="3">
    <source>
        <dbReference type="Proteomes" id="UP000634136"/>
    </source>
</evidence>
<dbReference type="Proteomes" id="UP000634136">
    <property type="component" value="Unassembled WGS sequence"/>
</dbReference>
<feature type="compositionally biased region" description="Basic residues" evidence="1">
    <location>
        <begin position="1"/>
        <end position="14"/>
    </location>
</feature>
<feature type="region of interest" description="Disordered" evidence="1">
    <location>
        <begin position="1"/>
        <end position="68"/>
    </location>
</feature>
<keyword evidence="3" id="KW-1185">Reference proteome</keyword>
<reference evidence="2" key="1">
    <citation type="submission" date="2020-09" db="EMBL/GenBank/DDBJ databases">
        <title>Genome-Enabled Discovery of Anthraquinone Biosynthesis in Senna tora.</title>
        <authorList>
            <person name="Kang S.-H."/>
            <person name="Pandey R.P."/>
            <person name="Lee C.-M."/>
            <person name="Sim J.-S."/>
            <person name="Jeong J.-T."/>
            <person name="Choi B.-S."/>
            <person name="Jung M."/>
            <person name="Ginzburg D."/>
            <person name="Zhao K."/>
            <person name="Won S.Y."/>
            <person name="Oh T.-J."/>
            <person name="Yu Y."/>
            <person name="Kim N.-H."/>
            <person name="Lee O.R."/>
            <person name="Lee T.-H."/>
            <person name="Bashyal P."/>
            <person name="Kim T.-S."/>
            <person name="Lee W.-H."/>
            <person name="Kawkins C."/>
            <person name="Kim C.-K."/>
            <person name="Kim J.S."/>
            <person name="Ahn B.O."/>
            <person name="Rhee S.Y."/>
            <person name="Sohng J.K."/>
        </authorList>
    </citation>
    <scope>NUCLEOTIDE SEQUENCE</scope>
    <source>
        <tissue evidence="2">Leaf</tissue>
    </source>
</reference>
<feature type="compositionally biased region" description="Polar residues" evidence="1">
    <location>
        <begin position="17"/>
        <end position="37"/>
    </location>
</feature>